<gene>
    <name evidence="2" type="ORF">ACFQ4B_19520</name>
</gene>
<dbReference type="Pfam" id="PF00534">
    <property type="entry name" value="Glycos_transf_1"/>
    <property type="match status" value="1"/>
</dbReference>
<name>A0ABW3UR91_9BACL</name>
<dbReference type="SUPFAM" id="SSF53756">
    <property type="entry name" value="UDP-Glycosyltransferase/glycogen phosphorylase"/>
    <property type="match status" value="1"/>
</dbReference>
<comment type="caution">
    <text evidence="2">The sequence shown here is derived from an EMBL/GenBank/DDBJ whole genome shotgun (WGS) entry which is preliminary data.</text>
</comment>
<dbReference type="Gene3D" id="3.40.50.2000">
    <property type="entry name" value="Glycogen Phosphorylase B"/>
    <property type="match status" value="1"/>
</dbReference>
<dbReference type="PANTHER" id="PTHR46401">
    <property type="entry name" value="GLYCOSYLTRANSFERASE WBBK-RELATED"/>
    <property type="match status" value="1"/>
</dbReference>
<organism evidence="2 3">
    <name type="scientific">Paenibacillus vulneris</name>
    <dbReference type="NCBI Taxonomy" id="1133364"/>
    <lineage>
        <taxon>Bacteria</taxon>
        <taxon>Bacillati</taxon>
        <taxon>Bacillota</taxon>
        <taxon>Bacilli</taxon>
        <taxon>Bacillales</taxon>
        <taxon>Paenibacillaceae</taxon>
        <taxon>Paenibacillus</taxon>
    </lineage>
</organism>
<evidence type="ECO:0000313" key="3">
    <source>
        <dbReference type="Proteomes" id="UP001597180"/>
    </source>
</evidence>
<sequence>MRILIWSSMVSVGGGCRLLANLVTAIARQPNIQLVRVVISAQTGFKDRIQMREYNNIEIYYEEQDIRSDPNHPYLRDCHVVYAFWPHGPQFVDVKKPVVCTFHDATILDFAPPFVGGSVIRAHWQQYAVWFERSAKVVVPSEHVKSRIIAHFGERCRSATIIRHAILPMKPTVDPALNASLATMLPFPYFVYPANTSPHKNHYNLLLGYNGWANRHQHPLVLFGYGTEKLGMTPPNWPDAPYQSTLISLIHRLGLKPLKDIYPLGLVPDSYVAPVIKNAYALIMPSLSEGGGSYPVEEALTLGVPVLCSDIPVMREHLSNRSADVVWFDPESPDSITRAFEHLAGHYDHYKNSAIAGMNDPSASWDDIAKQYIAVFYDAFKSYYSA</sequence>
<dbReference type="EMBL" id="JBHTLU010000024">
    <property type="protein sequence ID" value="MFD1222316.1"/>
    <property type="molecule type" value="Genomic_DNA"/>
</dbReference>
<keyword evidence="3" id="KW-1185">Reference proteome</keyword>
<dbReference type="InterPro" id="IPR001296">
    <property type="entry name" value="Glyco_trans_1"/>
</dbReference>
<dbReference type="GO" id="GO:0016757">
    <property type="term" value="F:glycosyltransferase activity"/>
    <property type="evidence" value="ECO:0007669"/>
    <property type="project" value="UniProtKB-KW"/>
</dbReference>
<evidence type="ECO:0000313" key="2">
    <source>
        <dbReference type="EMBL" id="MFD1222316.1"/>
    </source>
</evidence>
<protein>
    <submittedName>
        <fullName evidence="2">Glycosyltransferase</fullName>
        <ecNumber evidence="2">2.4.-.-</ecNumber>
    </submittedName>
</protein>
<proteinExistence type="predicted"/>
<feature type="domain" description="Glycosyl transferase family 1" evidence="1">
    <location>
        <begin position="188"/>
        <end position="343"/>
    </location>
</feature>
<dbReference type="PANTHER" id="PTHR46401:SF8">
    <property type="entry name" value="BLL6006 PROTEIN"/>
    <property type="match status" value="1"/>
</dbReference>
<evidence type="ECO:0000259" key="1">
    <source>
        <dbReference type="Pfam" id="PF00534"/>
    </source>
</evidence>
<keyword evidence="2" id="KW-0328">Glycosyltransferase</keyword>
<dbReference type="RefSeq" id="WP_345587409.1">
    <property type="nucleotide sequence ID" value="NZ_BAABJG010000008.1"/>
</dbReference>
<dbReference type="EC" id="2.4.-.-" evidence="2"/>
<keyword evidence="2" id="KW-0808">Transferase</keyword>
<accession>A0ABW3UR91</accession>
<dbReference type="Proteomes" id="UP001597180">
    <property type="component" value="Unassembled WGS sequence"/>
</dbReference>
<reference evidence="3" key="1">
    <citation type="journal article" date="2019" name="Int. J. Syst. Evol. Microbiol.">
        <title>The Global Catalogue of Microorganisms (GCM) 10K type strain sequencing project: providing services to taxonomists for standard genome sequencing and annotation.</title>
        <authorList>
            <consortium name="The Broad Institute Genomics Platform"/>
            <consortium name="The Broad Institute Genome Sequencing Center for Infectious Disease"/>
            <person name="Wu L."/>
            <person name="Ma J."/>
        </authorList>
    </citation>
    <scope>NUCLEOTIDE SEQUENCE [LARGE SCALE GENOMIC DNA]</scope>
    <source>
        <strain evidence="3">CCUG 53270</strain>
    </source>
</reference>
<dbReference type="PROSITE" id="PS51257">
    <property type="entry name" value="PROKAR_LIPOPROTEIN"/>
    <property type="match status" value="1"/>
</dbReference>